<accession>A0ABW3VKT1</accession>
<comment type="caution">
    <text evidence="1">The sequence shown here is derived from an EMBL/GenBank/DDBJ whole genome shotgun (WGS) entry which is preliminary data.</text>
</comment>
<dbReference type="SUPFAM" id="SSF51679">
    <property type="entry name" value="Bacterial luciferase-like"/>
    <property type="match status" value="2"/>
</dbReference>
<evidence type="ECO:0000313" key="1">
    <source>
        <dbReference type="EMBL" id="MFD1234935.1"/>
    </source>
</evidence>
<keyword evidence="2" id="KW-1185">Reference proteome</keyword>
<dbReference type="EMBL" id="JBHTMB010000141">
    <property type="protein sequence ID" value="MFD1234935.1"/>
    <property type="molecule type" value="Genomic_DNA"/>
</dbReference>
<dbReference type="Gene3D" id="3.20.20.30">
    <property type="entry name" value="Luciferase-like domain"/>
    <property type="match status" value="2"/>
</dbReference>
<protein>
    <submittedName>
        <fullName evidence="1">LLM class flavin-dependent oxidoreductase</fullName>
    </submittedName>
</protein>
<proteinExistence type="predicted"/>
<organism evidence="1 2">
    <name type="scientific">Pseudonocardia benzenivorans</name>
    <dbReference type="NCBI Taxonomy" id="228005"/>
    <lineage>
        <taxon>Bacteria</taxon>
        <taxon>Bacillati</taxon>
        <taxon>Actinomycetota</taxon>
        <taxon>Actinomycetes</taxon>
        <taxon>Pseudonocardiales</taxon>
        <taxon>Pseudonocardiaceae</taxon>
        <taxon>Pseudonocardia</taxon>
    </lineage>
</organism>
<dbReference type="Proteomes" id="UP001597182">
    <property type="component" value="Unassembled WGS sequence"/>
</dbReference>
<dbReference type="RefSeq" id="WP_013678012.1">
    <property type="nucleotide sequence ID" value="NZ_BAABKS010000029.1"/>
</dbReference>
<gene>
    <name evidence="1" type="ORF">ACFQ34_16710</name>
</gene>
<name>A0ABW3VKT1_9PSEU</name>
<reference evidence="2" key="1">
    <citation type="journal article" date="2019" name="Int. J. Syst. Evol. Microbiol.">
        <title>The Global Catalogue of Microorganisms (GCM) 10K type strain sequencing project: providing services to taxonomists for standard genome sequencing and annotation.</title>
        <authorList>
            <consortium name="The Broad Institute Genomics Platform"/>
            <consortium name="The Broad Institute Genome Sequencing Center for Infectious Disease"/>
            <person name="Wu L."/>
            <person name="Ma J."/>
        </authorList>
    </citation>
    <scope>NUCLEOTIDE SEQUENCE [LARGE SCALE GENOMIC DNA]</scope>
    <source>
        <strain evidence="2">CCUG 49018</strain>
    </source>
</reference>
<dbReference type="InterPro" id="IPR036661">
    <property type="entry name" value="Luciferase-like_sf"/>
</dbReference>
<evidence type="ECO:0000313" key="2">
    <source>
        <dbReference type="Proteomes" id="UP001597182"/>
    </source>
</evidence>
<sequence>MGSERLSLSVIPGAGWSADDIRSVARAADDAGFEAIFTTEVNNDAIATAQLMGSATERIRVGTIPTFLGSDLAECRDAARQNLALYTGLPFFRRMWRSSGYVAEVEQMEAGDGAASLSDAMLDSFCLLGPVARCRERLAEYRSSGVDLPILGPPVGPGPARQVIDAFAA</sequence>